<evidence type="ECO:0000313" key="2">
    <source>
        <dbReference type="EMBL" id="PYE53129.1"/>
    </source>
</evidence>
<organism evidence="2 3">
    <name type="scientific">Deinococcus yavapaiensis KR-236</name>
    <dbReference type="NCBI Taxonomy" id="694435"/>
    <lineage>
        <taxon>Bacteria</taxon>
        <taxon>Thermotogati</taxon>
        <taxon>Deinococcota</taxon>
        <taxon>Deinococci</taxon>
        <taxon>Deinococcales</taxon>
        <taxon>Deinococcaceae</taxon>
        <taxon>Deinococcus</taxon>
    </lineage>
</organism>
<keyword evidence="3" id="KW-1185">Reference proteome</keyword>
<name>A0A318S3Z3_9DEIO</name>
<accession>A0A318S3Z3</accession>
<evidence type="ECO:0000313" key="3">
    <source>
        <dbReference type="Proteomes" id="UP000248326"/>
    </source>
</evidence>
<dbReference type="OrthoDB" id="71462at2"/>
<protein>
    <submittedName>
        <fullName evidence="2">Uncharacterized protein</fullName>
    </submittedName>
</protein>
<feature type="region of interest" description="Disordered" evidence="1">
    <location>
        <begin position="171"/>
        <end position="202"/>
    </location>
</feature>
<proteinExistence type="predicted"/>
<dbReference type="AlphaFoldDB" id="A0A318S3Z3"/>
<comment type="caution">
    <text evidence="2">The sequence shown here is derived from an EMBL/GenBank/DDBJ whole genome shotgun (WGS) entry which is preliminary data.</text>
</comment>
<reference evidence="2 3" key="1">
    <citation type="submission" date="2018-06" db="EMBL/GenBank/DDBJ databases">
        <title>Genomic Encyclopedia of Type Strains, Phase IV (KMG-IV): sequencing the most valuable type-strain genomes for metagenomic binning, comparative biology and taxonomic classification.</title>
        <authorList>
            <person name="Goeker M."/>
        </authorList>
    </citation>
    <scope>NUCLEOTIDE SEQUENCE [LARGE SCALE GENOMIC DNA]</scope>
    <source>
        <strain evidence="2 3">DSM 18048</strain>
    </source>
</reference>
<dbReference type="Proteomes" id="UP000248326">
    <property type="component" value="Unassembled WGS sequence"/>
</dbReference>
<evidence type="ECO:0000256" key="1">
    <source>
        <dbReference type="SAM" id="MobiDB-lite"/>
    </source>
</evidence>
<feature type="compositionally biased region" description="Basic residues" evidence="1">
    <location>
        <begin position="193"/>
        <end position="202"/>
    </location>
</feature>
<dbReference type="EMBL" id="QJSX01000010">
    <property type="protein sequence ID" value="PYE53129.1"/>
    <property type="molecule type" value="Genomic_DNA"/>
</dbReference>
<sequence>MHLELLSSLQALLHAALEGRPVFVVSGRLAGRPWRVTYHAGFGVENTVVARALLEGDDAVIASVRRAKPADVSAAHLSWRDDPHFSLLHREFPAGAPWKAQATLLATFPLVHALRDAADVRSALDAFARHDGQEWRFRGARVLPSSTGLLVYAPNDSALRALLRPLLLQVPDAQPTPAPSPSWKAPNEEHPPPRRRRAPPRE</sequence>
<dbReference type="RefSeq" id="WP_110887333.1">
    <property type="nucleotide sequence ID" value="NZ_QJSX01000010.1"/>
</dbReference>
<gene>
    <name evidence="2" type="ORF">DES52_110113</name>
</gene>